<protein>
    <recommendedName>
        <fullName evidence="4">Membrane protein 6-pyruvoyl-tetrahydropterin synthase-related domain-containing protein</fullName>
    </recommendedName>
</protein>
<keyword evidence="1" id="KW-0812">Transmembrane</keyword>
<accession>A0A2H5Y939</accession>
<dbReference type="Proteomes" id="UP000236642">
    <property type="component" value="Unassembled WGS sequence"/>
</dbReference>
<sequence>MKRASRKLLIFSLVVAWPLVASARYRRSYDAWTHMFFADHYRRGWWELWEPRWYGGFPVVAYPPLIHQLIALVSFPLGVEIAWALVLLSTLVALPFAFRAFARHIVGPRTAQQAAFLIPLLPSVHLTAHTFGQLPTLFGLMALLWGLAALGDFLKSGQWKDGLRGGLWFATAAAAHHGTILVMPWAVAAMALRSLEAREASLAPVLSRLILWAPATLLGIGIVIWPFWQWGIQQTMQHPIDHASRHSFLHDPIAAGLFLWPMYGPMLLALPFLFPHLLRRRRRSIGGLFALCFLMGMGGTTPLPRWVYGAGWEWLTYDRFALWATIWLTPFLGAWSPAAHRRFQRSPLMKRAGVALLAATALYAGQIASLWPTQPPLLDLRPMIAFLNQENVRSWRYVTFGLGDQMARLSIEVQAETIDGNYHTAREWTALRESGLGSLDAAYWLPDGMARLERVMPALGKVGVRWALVNHPAYIPILIRHGWRLHRILANGVEIWENPGALPPPSPAVRPIHPLASLSWGLLPGLTLVGAIGVSSASLKRPGHRPPEWKQGN</sequence>
<comment type="caution">
    <text evidence="2">The sequence shown here is derived from an EMBL/GenBank/DDBJ whole genome shotgun (WGS) entry which is preliminary data.</text>
</comment>
<dbReference type="EMBL" id="BEHY01000082">
    <property type="protein sequence ID" value="GBD09931.1"/>
    <property type="molecule type" value="Genomic_DNA"/>
</dbReference>
<feature type="transmembrane region" description="Helical" evidence="1">
    <location>
        <begin position="81"/>
        <end position="102"/>
    </location>
</feature>
<feature type="transmembrane region" description="Helical" evidence="1">
    <location>
        <begin position="320"/>
        <end position="340"/>
    </location>
</feature>
<feature type="transmembrane region" description="Helical" evidence="1">
    <location>
        <begin position="352"/>
        <end position="371"/>
    </location>
</feature>
<dbReference type="AlphaFoldDB" id="A0A2H5Y939"/>
<feature type="transmembrane region" description="Helical" evidence="1">
    <location>
        <begin position="286"/>
        <end position="308"/>
    </location>
</feature>
<feature type="transmembrane region" description="Helical" evidence="1">
    <location>
        <begin position="253"/>
        <end position="274"/>
    </location>
</feature>
<keyword evidence="1" id="KW-0472">Membrane</keyword>
<proteinExistence type="predicted"/>
<reference evidence="3" key="1">
    <citation type="submission" date="2017-09" db="EMBL/GenBank/DDBJ databases">
        <title>Metaegenomics of thermophilic ammonia-oxidizing enrichment culture.</title>
        <authorList>
            <person name="Kato S."/>
            <person name="Suzuki K."/>
        </authorList>
    </citation>
    <scope>NUCLEOTIDE SEQUENCE [LARGE SCALE GENOMIC DNA]</scope>
</reference>
<evidence type="ECO:0000256" key="1">
    <source>
        <dbReference type="SAM" id="Phobius"/>
    </source>
</evidence>
<feature type="transmembrane region" description="Helical" evidence="1">
    <location>
        <begin position="209"/>
        <end position="228"/>
    </location>
</feature>
<organism evidence="2 3">
    <name type="scientific">Candidatus Thermoflexus japonica</name>
    <dbReference type="NCBI Taxonomy" id="2035417"/>
    <lineage>
        <taxon>Bacteria</taxon>
        <taxon>Bacillati</taxon>
        <taxon>Chloroflexota</taxon>
        <taxon>Thermoflexia</taxon>
        <taxon>Thermoflexales</taxon>
        <taxon>Thermoflexaceae</taxon>
        <taxon>Thermoflexus</taxon>
    </lineage>
</organism>
<evidence type="ECO:0008006" key="4">
    <source>
        <dbReference type="Google" id="ProtNLM"/>
    </source>
</evidence>
<evidence type="ECO:0000313" key="3">
    <source>
        <dbReference type="Proteomes" id="UP000236642"/>
    </source>
</evidence>
<keyword evidence="1" id="KW-1133">Transmembrane helix</keyword>
<feature type="transmembrane region" description="Helical" evidence="1">
    <location>
        <begin position="167"/>
        <end position="188"/>
    </location>
</feature>
<feature type="transmembrane region" description="Helical" evidence="1">
    <location>
        <begin position="114"/>
        <end position="147"/>
    </location>
</feature>
<evidence type="ECO:0000313" key="2">
    <source>
        <dbReference type="EMBL" id="GBD09931.1"/>
    </source>
</evidence>
<name>A0A2H5Y939_9CHLR</name>
<gene>
    <name evidence="2" type="ORF">HRbin22_02193</name>
</gene>